<reference evidence="1" key="1">
    <citation type="submission" date="2019-03" db="EMBL/GenBank/DDBJ databases">
        <title>Single cell metagenomics reveals metabolic interactions within the superorganism composed of flagellate Streblomastix strix and complex community of Bacteroidetes bacteria on its surface.</title>
        <authorList>
            <person name="Treitli S.C."/>
            <person name="Kolisko M."/>
            <person name="Husnik F."/>
            <person name="Keeling P."/>
            <person name="Hampl V."/>
        </authorList>
    </citation>
    <scope>NUCLEOTIDE SEQUENCE</scope>
    <source>
        <strain evidence="1">STM</strain>
    </source>
</reference>
<name>A0A5J4PG12_9ZZZZ</name>
<feature type="non-terminal residue" evidence="1">
    <location>
        <position position="131"/>
    </location>
</feature>
<comment type="caution">
    <text evidence="1">The sequence shown here is derived from an EMBL/GenBank/DDBJ whole genome shotgun (WGS) entry which is preliminary data.</text>
</comment>
<gene>
    <name evidence="1" type="ORF">EZS27_039873</name>
</gene>
<protein>
    <submittedName>
        <fullName evidence="1">Uncharacterized protein</fullName>
    </submittedName>
</protein>
<organism evidence="1">
    <name type="scientific">termite gut metagenome</name>
    <dbReference type="NCBI Taxonomy" id="433724"/>
    <lineage>
        <taxon>unclassified sequences</taxon>
        <taxon>metagenomes</taxon>
        <taxon>organismal metagenomes</taxon>
    </lineage>
</organism>
<dbReference type="AlphaFoldDB" id="A0A5J4PG12"/>
<dbReference type="EMBL" id="SNRY01008472">
    <property type="protein sequence ID" value="KAA6308466.1"/>
    <property type="molecule type" value="Genomic_DNA"/>
</dbReference>
<sequence length="131" mass="14756">MKAFLCSIWIVSLSGALFAQNNIETILASIEKNNITLKALREETEAQKLANKTGIFLANPEVEFNYLWGNPNVTGNRTDVSIRQTFDIPTSKLFVESLSSRNGNWTSHFGGTDKFASWFYCNKKSGRSFYS</sequence>
<proteinExistence type="predicted"/>
<evidence type="ECO:0000313" key="1">
    <source>
        <dbReference type="EMBL" id="KAA6308466.1"/>
    </source>
</evidence>
<accession>A0A5J4PG12</accession>